<proteinExistence type="predicted"/>
<keyword evidence="3" id="KW-1185">Reference proteome</keyword>
<evidence type="ECO:0008006" key="4">
    <source>
        <dbReference type="Google" id="ProtNLM"/>
    </source>
</evidence>
<dbReference type="AlphaFoldDB" id="A0A917NMS5"/>
<gene>
    <name evidence="2" type="ORF">GCM10011320_19400</name>
</gene>
<reference evidence="2" key="2">
    <citation type="submission" date="2020-09" db="EMBL/GenBank/DDBJ databases">
        <authorList>
            <person name="Sun Q."/>
            <person name="Zhou Y."/>
        </authorList>
    </citation>
    <scope>NUCLEOTIDE SEQUENCE</scope>
    <source>
        <strain evidence="2">CGMCC 1.3617</strain>
    </source>
</reference>
<dbReference type="EMBL" id="BMKW01000004">
    <property type="protein sequence ID" value="GGJ12263.1"/>
    <property type="molecule type" value="Genomic_DNA"/>
</dbReference>
<reference evidence="2" key="1">
    <citation type="journal article" date="2014" name="Int. J. Syst. Evol. Microbiol.">
        <title>Complete genome sequence of Corynebacterium casei LMG S-19264T (=DSM 44701T), isolated from a smear-ripened cheese.</title>
        <authorList>
            <consortium name="US DOE Joint Genome Institute (JGI-PGF)"/>
            <person name="Walter F."/>
            <person name="Albersmeier A."/>
            <person name="Kalinowski J."/>
            <person name="Ruckert C."/>
        </authorList>
    </citation>
    <scope>NUCLEOTIDE SEQUENCE</scope>
    <source>
        <strain evidence="2">CGMCC 1.3617</strain>
    </source>
</reference>
<keyword evidence="1" id="KW-0732">Signal</keyword>
<sequence length="141" mass="14742">MRPRVLACLSLLVASGCAMTAPGVSRAPDQTLVLPATSQQLMLSGEMTTTRIPVGTNTEPRHDLTIRVNGQPAIQGTLVTYGATTLQGRAGSMPVTADCQSREIGHADRQFDCLVTVNGQQATPMAFRATPTGPQPPVGSV</sequence>
<dbReference type="RefSeq" id="WP_188966839.1">
    <property type="nucleotide sequence ID" value="NZ_BMKW01000004.1"/>
</dbReference>
<evidence type="ECO:0000313" key="2">
    <source>
        <dbReference type="EMBL" id="GGJ12263.1"/>
    </source>
</evidence>
<feature type="signal peptide" evidence="1">
    <location>
        <begin position="1"/>
        <end position="20"/>
    </location>
</feature>
<accession>A0A917NMS5</accession>
<evidence type="ECO:0000256" key="1">
    <source>
        <dbReference type="SAM" id="SignalP"/>
    </source>
</evidence>
<dbReference type="Proteomes" id="UP000661507">
    <property type="component" value="Unassembled WGS sequence"/>
</dbReference>
<feature type="chain" id="PRO_5037195194" description="Lipoprotein" evidence="1">
    <location>
        <begin position="21"/>
        <end position="141"/>
    </location>
</feature>
<organism evidence="2 3">
    <name type="scientific">Neoroseomonas lacus</name>
    <dbReference type="NCBI Taxonomy" id="287609"/>
    <lineage>
        <taxon>Bacteria</taxon>
        <taxon>Pseudomonadati</taxon>
        <taxon>Pseudomonadota</taxon>
        <taxon>Alphaproteobacteria</taxon>
        <taxon>Acetobacterales</taxon>
        <taxon>Acetobacteraceae</taxon>
        <taxon>Neoroseomonas</taxon>
    </lineage>
</organism>
<dbReference type="PROSITE" id="PS51257">
    <property type="entry name" value="PROKAR_LIPOPROTEIN"/>
    <property type="match status" value="1"/>
</dbReference>
<evidence type="ECO:0000313" key="3">
    <source>
        <dbReference type="Proteomes" id="UP000661507"/>
    </source>
</evidence>
<comment type="caution">
    <text evidence="2">The sequence shown here is derived from an EMBL/GenBank/DDBJ whole genome shotgun (WGS) entry which is preliminary data.</text>
</comment>
<name>A0A917NMS5_9PROT</name>
<protein>
    <recommendedName>
        <fullName evidence="4">Lipoprotein</fullName>
    </recommendedName>
</protein>